<dbReference type="WBParaSite" id="Pan_g13946.t1">
    <property type="protein sequence ID" value="Pan_g13946.t1"/>
    <property type="gene ID" value="Pan_g13946"/>
</dbReference>
<protein>
    <submittedName>
        <fullName evidence="2">Kazal-like domain-containing protein</fullName>
    </submittedName>
</protein>
<keyword evidence="1" id="KW-1185">Reference proteome</keyword>
<organism evidence="1 2">
    <name type="scientific">Panagrellus redivivus</name>
    <name type="common">Microworm</name>
    <dbReference type="NCBI Taxonomy" id="6233"/>
    <lineage>
        <taxon>Eukaryota</taxon>
        <taxon>Metazoa</taxon>
        <taxon>Ecdysozoa</taxon>
        <taxon>Nematoda</taxon>
        <taxon>Chromadorea</taxon>
        <taxon>Rhabditida</taxon>
        <taxon>Tylenchina</taxon>
        <taxon>Panagrolaimomorpha</taxon>
        <taxon>Panagrolaimoidea</taxon>
        <taxon>Panagrolaimidae</taxon>
        <taxon>Panagrellus</taxon>
    </lineage>
</organism>
<sequence>MVSVGRSLVTGNVNFLDSMICPSESQALHKCIGIRHNLTFQATLPLPINDDSRSRVHRSQLLNCGICNFSTFIIYVEGLSVIPYSIRDWPRLHVISGLTVPLPCRPRPLSSALPLSGFCITNDTVYCNSCVADNAKFPESTPKPHS</sequence>
<reference evidence="2" key="2">
    <citation type="submission" date="2020-10" db="UniProtKB">
        <authorList>
            <consortium name="WormBaseParasite"/>
        </authorList>
    </citation>
    <scope>IDENTIFICATION</scope>
</reference>
<evidence type="ECO:0000313" key="2">
    <source>
        <dbReference type="WBParaSite" id="Pan_g13946.t1"/>
    </source>
</evidence>
<accession>A0A7E4UXF5</accession>
<name>A0A7E4UXF5_PANRE</name>
<dbReference type="Proteomes" id="UP000492821">
    <property type="component" value="Unassembled WGS sequence"/>
</dbReference>
<reference evidence="1" key="1">
    <citation type="journal article" date="2013" name="Genetics">
        <title>The draft genome and transcriptome of Panagrellus redivivus are shaped by the harsh demands of a free-living lifestyle.</title>
        <authorList>
            <person name="Srinivasan J."/>
            <person name="Dillman A.R."/>
            <person name="Macchietto M.G."/>
            <person name="Heikkinen L."/>
            <person name="Lakso M."/>
            <person name="Fracchia K.M."/>
            <person name="Antoshechkin I."/>
            <person name="Mortazavi A."/>
            <person name="Wong G."/>
            <person name="Sternberg P.W."/>
        </authorList>
    </citation>
    <scope>NUCLEOTIDE SEQUENCE [LARGE SCALE GENOMIC DNA]</scope>
    <source>
        <strain evidence="1">MT8872</strain>
    </source>
</reference>
<dbReference type="AlphaFoldDB" id="A0A7E4UXF5"/>
<evidence type="ECO:0000313" key="1">
    <source>
        <dbReference type="Proteomes" id="UP000492821"/>
    </source>
</evidence>
<proteinExistence type="predicted"/>